<evidence type="ECO:0000313" key="1">
    <source>
        <dbReference type="EMBL" id="KAF3342093.1"/>
    </source>
</evidence>
<accession>A0A833RLK1</accession>
<keyword evidence="2" id="KW-1185">Reference proteome</keyword>
<dbReference type="Gene3D" id="3.40.50.10860">
    <property type="entry name" value="Leucine Dehydrogenase, chain A, domain 1"/>
    <property type="match status" value="1"/>
</dbReference>
<proteinExistence type="predicted"/>
<sequence>MRGAVAFTSSLLKRKLGPNSSSPSSLFSRLSCLCHTTLDTGAKKRSSCILGPDRHDIWTPLSSMVPPHTLPGGGVWDLKSSYGKVPASLDWRDISRSKERLSELCKHMDEERILDAISLEKDVDGFHPLIMWETLHCGPGGPFSYRVLPRQ</sequence>
<name>A0A833RLK1_9POAL</name>
<comment type="caution">
    <text evidence="1">The sequence shown here is derived from an EMBL/GenBank/DDBJ whole genome shotgun (WGS) entry which is preliminary data.</text>
</comment>
<gene>
    <name evidence="1" type="ORF">FCM35_KLT00731</name>
</gene>
<protein>
    <submittedName>
        <fullName evidence="1">Uncharacterized protein</fullName>
    </submittedName>
</protein>
<organism evidence="1 2">
    <name type="scientific">Carex littledalei</name>
    <dbReference type="NCBI Taxonomy" id="544730"/>
    <lineage>
        <taxon>Eukaryota</taxon>
        <taxon>Viridiplantae</taxon>
        <taxon>Streptophyta</taxon>
        <taxon>Embryophyta</taxon>
        <taxon>Tracheophyta</taxon>
        <taxon>Spermatophyta</taxon>
        <taxon>Magnoliopsida</taxon>
        <taxon>Liliopsida</taxon>
        <taxon>Poales</taxon>
        <taxon>Cyperaceae</taxon>
        <taxon>Cyperoideae</taxon>
        <taxon>Cariceae</taxon>
        <taxon>Carex</taxon>
        <taxon>Carex subgen. Euthyceras</taxon>
    </lineage>
</organism>
<dbReference type="EMBL" id="SWLB01000001">
    <property type="protein sequence ID" value="KAF3342093.1"/>
    <property type="molecule type" value="Genomic_DNA"/>
</dbReference>
<reference evidence="1" key="1">
    <citation type="submission" date="2020-01" db="EMBL/GenBank/DDBJ databases">
        <title>Genome sequence of Kobresia littledalei, the first chromosome-level genome in the family Cyperaceae.</title>
        <authorList>
            <person name="Qu G."/>
        </authorList>
    </citation>
    <scope>NUCLEOTIDE SEQUENCE</scope>
    <source>
        <strain evidence="1">C.B.Clarke</strain>
        <tissue evidence="1">Leaf</tissue>
    </source>
</reference>
<evidence type="ECO:0000313" key="2">
    <source>
        <dbReference type="Proteomes" id="UP000623129"/>
    </source>
</evidence>
<dbReference type="AlphaFoldDB" id="A0A833RLK1"/>
<dbReference type="Proteomes" id="UP000623129">
    <property type="component" value="Unassembled WGS sequence"/>
</dbReference>